<evidence type="ECO:0000313" key="5">
    <source>
        <dbReference type="EMBL" id="OWW20709.1"/>
    </source>
</evidence>
<name>A0A254TDJ0_9BURK</name>
<dbReference type="InterPro" id="IPR004089">
    <property type="entry name" value="MCPsignal_dom"/>
</dbReference>
<dbReference type="InterPro" id="IPR004090">
    <property type="entry name" value="Chemotax_Me-accpt_rcpt"/>
</dbReference>
<dbReference type="GO" id="GO:0006935">
    <property type="term" value="P:chemotaxis"/>
    <property type="evidence" value="ECO:0007669"/>
    <property type="project" value="InterPro"/>
</dbReference>
<evidence type="ECO:0000256" key="3">
    <source>
        <dbReference type="PROSITE-ProRule" id="PRU00284"/>
    </source>
</evidence>
<dbReference type="PANTHER" id="PTHR32089">
    <property type="entry name" value="METHYL-ACCEPTING CHEMOTAXIS PROTEIN MCPB"/>
    <property type="match status" value="1"/>
</dbReference>
<dbReference type="PROSITE" id="PS50111">
    <property type="entry name" value="CHEMOTAXIS_TRANSDUC_2"/>
    <property type="match status" value="1"/>
</dbReference>
<proteinExistence type="inferred from homology"/>
<dbReference type="PANTHER" id="PTHR32089:SF112">
    <property type="entry name" value="LYSOZYME-LIKE PROTEIN-RELATED"/>
    <property type="match status" value="1"/>
</dbReference>
<gene>
    <name evidence="5" type="ORF">AYR66_15660</name>
</gene>
<evidence type="ECO:0000259" key="4">
    <source>
        <dbReference type="PROSITE" id="PS50111"/>
    </source>
</evidence>
<dbReference type="Gene3D" id="1.10.287.950">
    <property type="entry name" value="Methyl-accepting chemotaxis protein"/>
    <property type="match status" value="1"/>
</dbReference>
<dbReference type="GO" id="GO:0004888">
    <property type="term" value="F:transmembrane signaling receptor activity"/>
    <property type="evidence" value="ECO:0007669"/>
    <property type="project" value="InterPro"/>
</dbReference>
<dbReference type="SMART" id="SM00283">
    <property type="entry name" value="MA"/>
    <property type="match status" value="1"/>
</dbReference>
<sequence length="446" mass="48123">MFKFGKAMHEPEIRQEPPAVDLERVVGGIAHEAAGIGKESAELNGLIDDLAALSGRQAETFKALADEIGAMVRANHEIEAVTKASTESVRRARKTVEQIGQGVIAVTDNLSEVADAANEITQIALQTRLVAFNASVEAKRAGEAGRGFAVVADAVRDLAAKVEQSSKLIMSTVTQLDARIKTLADDIQSKGQASGGKGGTFDAAVSEVERGVAEIADAAQHNLASCAGVLDSVKGLSNQVDNTATALQNARKRAEGFLSLSESLIEMAAESGVRTEDTPFIEAVTAAGQRITTLFEEGIRGGTLSMADLFDEHHQPIPGTNPEQFMARFTPYCDKMLPDVLEKLLTLSPKVVFSVATDRKGYIPTHNRKFSKPQGGDPLWNQANSRNRRFFVGRTEWAAINNRKPFLLQTYRRDMGGGNFAVMKDLSVPLFVNGKHWGALRVGYQF</sequence>
<organism evidence="5 6">
    <name type="scientific">Noviherbaspirillum denitrificans</name>
    <dbReference type="NCBI Taxonomy" id="1968433"/>
    <lineage>
        <taxon>Bacteria</taxon>
        <taxon>Pseudomonadati</taxon>
        <taxon>Pseudomonadota</taxon>
        <taxon>Betaproteobacteria</taxon>
        <taxon>Burkholderiales</taxon>
        <taxon>Oxalobacteraceae</taxon>
        <taxon>Noviherbaspirillum</taxon>
    </lineage>
</organism>
<comment type="caution">
    <text evidence="5">The sequence shown here is derived from an EMBL/GenBank/DDBJ whole genome shotgun (WGS) entry which is preliminary data.</text>
</comment>
<evidence type="ECO:0000313" key="6">
    <source>
        <dbReference type="Proteomes" id="UP000197535"/>
    </source>
</evidence>
<dbReference type="Proteomes" id="UP000197535">
    <property type="component" value="Unassembled WGS sequence"/>
</dbReference>
<accession>A0A254TDJ0</accession>
<evidence type="ECO:0000256" key="2">
    <source>
        <dbReference type="ARBA" id="ARBA00029447"/>
    </source>
</evidence>
<dbReference type="OrthoDB" id="2489132at2"/>
<dbReference type="Pfam" id="PF00015">
    <property type="entry name" value="MCPsignal"/>
    <property type="match status" value="1"/>
</dbReference>
<protein>
    <submittedName>
        <fullName evidence="5">Chemotaxis protein</fullName>
    </submittedName>
</protein>
<feature type="domain" description="Methyl-accepting transducer" evidence="4">
    <location>
        <begin position="18"/>
        <end position="251"/>
    </location>
</feature>
<dbReference type="GO" id="GO:0007165">
    <property type="term" value="P:signal transduction"/>
    <property type="evidence" value="ECO:0007669"/>
    <property type="project" value="UniProtKB-KW"/>
</dbReference>
<dbReference type="AlphaFoldDB" id="A0A254TDJ0"/>
<keyword evidence="1 3" id="KW-0807">Transducer</keyword>
<keyword evidence="6" id="KW-1185">Reference proteome</keyword>
<dbReference type="PRINTS" id="PR00260">
    <property type="entry name" value="CHEMTRNSDUCR"/>
</dbReference>
<reference evidence="5 6" key="1">
    <citation type="submission" date="2016-02" db="EMBL/GenBank/DDBJ databases">
        <authorList>
            <person name="Wen L."/>
            <person name="He K."/>
            <person name="Yang H."/>
        </authorList>
    </citation>
    <scope>NUCLEOTIDE SEQUENCE [LARGE SCALE GENOMIC DNA]</scope>
    <source>
        <strain evidence="5 6">TSA40</strain>
    </source>
</reference>
<dbReference type="SUPFAM" id="SSF58104">
    <property type="entry name" value="Methyl-accepting chemotaxis protein (MCP) signaling domain"/>
    <property type="match status" value="1"/>
</dbReference>
<dbReference type="RefSeq" id="WP_088707576.1">
    <property type="nucleotide sequence ID" value="NZ_LSTO01000001.1"/>
</dbReference>
<comment type="similarity">
    <text evidence="2">Belongs to the methyl-accepting chemotaxis (MCP) protein family.</text>
</comment>
<evidence type="ECO:0000256" key="1">
    <source>
        <dbReference type="ARBA" id="ARBA00023224"/>
    </source>
</evidence>
<dbReference type="GO" id="GO:0016020">
    <property type="term" value="C:membrane"/>
    <property type="evidence" value="ECO:0007669"/>
    <property type="project" value="InterPro"/>
</dbReference>
<dbReference type="EMBL" id="LSTO01000001">
    <property type="protein sequence ID" value="OWW20709.1"/>
    <property type="molecule type" value="Genomic_DNA"/>
</dbReference>